<dbReference type="RefSeq" id="WP_111063148.1">
    <property type="nucleotide sequence ID" value="NZ_JBHUCU010000032.1"/>
</dbReference>
<dbReference type="Pfam" id="PF07494">
    <property type="entry name" value="Reg_prop"/>
    <property type="match status" value="1"/>
</dbReference>
<dbReference type="InterPro" id="IPR011110">
    <property type="entry name" value="Reg_prop"/>
</dbReference>
<dbReference type="EMBL" id="QKSB01000005">
    <property type="protein sequence ID" value="PZE17030.1"/>
    <property type="molecule type" value="Genomic_DNA"/>
</dbReference>
<dbReference type="SUPFAM" id="SSF63825">
    <property type="entry name" value="YWTD domain"/>
    <property type="match status" value="1"/>
</dbReference>
<protein>
    <recommendedName>
        <fullName evidence="1">PorZ N-terminal beta-propeller domain-containing protein</fullName>
    </recommendedName>
</protein>
<organism evidence="2 3">
    <name type="scientific">Putridiphycobacter roseus</name>
    <dbReference type="NCBI Taxonomy" id="2219161"/>
    <lineage>
        <taxon>Bacteria</taxon>
        <taxon>Pseudomonadati</taxon>
        <taxon>Bacteroidota</taxon>
        <taxon>Flavobacteriia</taxon>
        <taxon>Flavobacteriales</taxon>
        <taxon>Crocinitomicaceae</taxon>
        <taxon>Putridiphycobacter</taxon>
    </lineage>
</organism>
<dbReference type="InterPro" id="IPR015943">
    <property type="entry name" value="WD40/YVTN_repeat-like_dom_sf"/>
</dbReference>
<reference evidence="2 3" key="1">
    <citation type="submission" date="2018-06" db="EMBL/GenBank/DDBJ databases">
        <title>The draft genome sequence of Crocinitomix sp. SM1701.</title>
        <authorList>
            <person name="Zhang X."/>
        </authorList>
    </citation>
    <scope>NUCLEOTIDE SEQUENCE [LARGE SCALE GENOMIC DNA]</scope>
    <source>
        <strain evidence="2 3">SM1701</strain>
    </source>
</reference>
<evidence type="ECO:0000259" key="1">
    <source>
        <dbReference type="Pfam" id="PF21544"/>
    </source>
</evidence>
<evidence type="ECO:0000313" key="3">
    <source>
        <dbReference type="Proteomes" id="UP000249248"/>
    </source>
</evidence>
<evidence type="ECO:0000313" key="2">
    <source>
        <dbReference type="EMBL" id="PZE17030.1"/>
    </source>
</evidence>
<dbReference type="OrthoDB" id="9807410at2"/>
<dbReference type="InterPro" id="IPR048954">
    <property type="entry name" value="PorZ_N"/>
</dbReference>
<dbReference type="Proteomes" id="UP000249248">
    <property type="component" value="Unassembled WGS sequence"/>
</dbReference>
<dbReference type="Gene3D" id="2.130.10.10">
    <property type="entry name" value="YVTN repeat-like/Quinoprotein amine dehydrogenase"/>
    <property type="match status" value="3"/>
</dbReference>
<keyword evidence="3" id="KW-1185">Reference proteome</keyword>
<proteinExistence type="predicted"/>
<accession>A0A2W1N0J7</accession>
<gene>
    <name evidence="2" type="ORF">DNU06_09785</name>
</gene>
<comment type="caution">
    <text evidence="2">The sequence shown here is derived from an EMBL/GenBank/DDBJ whole genome shotgun (WGS) entry which is preliminary data.</text>
</comment>
<name>A0A2W1N0J7_9FLAO</name>
<dbReference type="AlphaFoldDB" id="A0A2W1N0J7"/>
<dbReference type="Pfam" id="PF21544">
    <property type="entry name" value="PorZ_N_b_propeller"/>
    <property type="match status" value="1"/>
</dbReference>
<sequence>MKLLIFTFLFSVHSFAQINMQDWRIHFSVYEAINIIKLKDDIIMAAQNGIIYYDLISKEITTTTVTTGLNDKGISAIAGAGDKLLVGYSNGNLDIIIENEITNIPWLKRALISGSKSINNILVDGDLAYLATGAGLLVFDLVKLEFQNTYNPQSGIEILDVAIFNDTFYVGTNQGLFYANQNNQFLNNAENWHKKEDLPNSLKTGKISQIESFNNQLYILLDNVAFNTDSLFLLTEDNVLSDFFSIPSTVRKISSDGEYLTISKFSNTLVYDKNSTTEIKNIFDYSFGQAPNPNGAIFYNNEVWIADENNGLVRATDAYSNNHQIYANSPFLDGCYRLDIKKGKVAVAGGGLTANLENLYALRGIYLFEGETWENINHRTNPKELTDSLNWDFISISINPTNTNEVAFASNSNGGLKIINEQGFIHQFDYLNSPIEPQFNNEPNQIISDLQYDKEGNLWIVNPGVNSLKMFDKDGQWHTYNLGNQTQNKFNYRLLIDSKGYKWVAVHDIGVVVYDDNGTYDDPSDDRYATIGTTSGYGDLASNEVRSITEDIDGEIWIGTSDGIGVIYNVENVFGDTYGDADVSKIVIFDDEKDEYVPIFDQVTINAMVIDGGNRKWIGTNASGVFCMSSNGKEEIYHFDASNSPLISNTIVDIKINYDSGEIFFVTDEGLISYRGDVTAADNNFSDVKVFPNPVRPEHKGVITIEGVGYESQVRITDISGNIVYETVSNGGTILWDGNRLNGERVQTGVYLVWSALQEGKGKNVAKILIVN</sequence>
<feature type="domain" description="PorZ N-terminal beta-propeller" evidence="1">
    <location>
        <begin position="44"/>
        <end position="193"/>
    </location>
</feature>